<accession>A0ABW6BK64</accession>
<reference evidence="2" key="1">
    <citation type="journal article" date="2019" name="Int. J. Syst. Evol. Microbiol.">
        <title>The Global Catalogue of Microorganisms (GCM) 10K type strain sequencing project: providing services to taxonomists for standard genome sequencing and annotation.</title>
        <authorList>
            <consortium name="The Broad Institute Genomics Platform"/>
            <consortium name="The Broad Institute Genome Sequencing Center for Infectious Disease"/>
            <person name="Wu L."/>
            <person name="Ma J."/>
        </authorList>
    </citation>
    <scope>NUCLEOTIDE SEQUENCE [LARGE SCALE GENOMIC DNA]</scope>
    <source>
        <strain evidence="2">KCTC 22814</strain>
    </source>
</reference>
<evidence type="ECO:0000313" key="2">
    <source>
        <dbReference type="Proteomes" id="UP001597525"/>
    </source>
</evidence>
<comment type="caution">
    <text evidence="1">The sequence shown here is derived from an EMBL/GenBank/DDBJ whole genome shotgun (WGS) entry which is preliminary data.</text>
</comment>
<keyword evidence="2" id="KW-1185">Reference proteome</keyword>
<dbReference type="EMBL" id="JBHUPB010000011">
    <property type="protein sequence ID" value="MFD2969110.1"/>
    <property type="molecule type" value="Genomic_DNA"/>
</dbReference>
<organism evidence="1 2">
    <name type="scientific">Sphingobacterium bambusae</name>
    <dbReference type="NCBI Taxonomy" id="662858"/>
    <lineage>
        <taxon>Bacteria</taxon>
        <taxon>Pseudomonadati</taxon>
        <taxon>Bacteroidota</taxon>
        <taxon>Sphingobacteriia</taxon>
        <taxon>Sphingobacteriales</taxon>
        <taxon>Sphingobacteriaceae</taxon>
        <taxon>Sphingobacterium</taxon>
    </lineage>
</organism>
<evidence type="ECO:0008006" key="3">
    <source>
        <dbReference type="Google" id="ProtNLM"/>
    </source>
</evidence>
<evidence type="ECO:0000313" key="1">
    <source>
        <dbReference type="EMBL" id="MFD2969110.1"/>
    </source>
</evidence>
<protein>
    <recommendedName>
        <fullName evidence="3">FecR protein domain-containing protein</fullName>
    </recommendedName>
</protein>
<sequence length="202" mass="23130">MNQDIIQRYLANTCTEEERLQVERWLEPTEFSQPHSSISDDHKDLQRKIWADISVKTRRQVNLPIMRLTKYSVAAAILLLLTFQENDVLLSLGRDGHLLHIEKINYAMGNSKAEGLVDIHRVHNPTEEPIQITFQPSGRIYCLAENQSYIHVQLEQDPGVIGQKELILSADQLKMLPDVPLAAYLAAAVDHENLKNKPQQYL</sequence>
<name>A0ABW6BK64_9SPHI</name>
<dbReference type="RefSeq" id="WP_320184599.1">
    <property type="nucleotide sequence ID" value="NZ_CP138332.1"/>
</dbReference>
<gene>
    <name evidence="1" type="ORF">ACFS7Y_17080</name>
</gene>
<proteinExistence type="predicted"/>
<dbReference type="Proteomes" id="UP001597525">
    <property type="component" value="Unassembled WGS sequence"/>
</dbReference>